<sequence>MQCVDTECTQEGQPYEIGGVHLIMCQYHRYQLATKSKERARKVIAELDAIGAITHHTEGWTYVVRMANGMVKIGTTKKSDLERFQRLSRDKNGGVPVQMLAIVKGGESLEYLFHEKWFSLKIPGQMEEFHPDPALLRWAEELGTDDGVDIDGYEDWMAYRHNRKDAPVPEMFGDVVEQIAELQKSEAESFWE</sequence>
<evidence type="ECO:0000313" key="1">
    <source>
        <dbReference type="EMBL" id="GAA3796513.1"/>
    </source>
</evidence>
<name>A0ABP7HN76_9ACTN</name>
<comment type="caution">
    <text evidence="1">The sequence shown here is derived from an EMBL/GenBank/DDBJ whole genome shotgun (WGS) entry which is preliminary data.</text>
</comment>
<dbReference type="RefSeq" id="WP_275780459.1">
    <property type="nucleotide sequence ID" value="NZ_BAABDE010000015.1"/>
</dbReference>
<evidence type="ECO:0000313" key="2">
    <source>
        <dbReference type="Proteomes" id="UP001501009"/>
    </source>
</evidence>
<protein>
    <recommendedName>
        <fullName evidence="3">GIY-YIG nuclease family protein</fullName>
    </recommendedName>
</protein>
<organism evidence="1 2">
    <name type="scientific">Streptomyces coacervatus</name>
    <dbReference type="NCBI Taxonomy" id="647381"/>
    <lineage>
        <taxon>Bacteria</taxon>
        <taxon>Bacillati</taxon>
        <taxon>Actinomycetota</taxon>
        <taxon>Actinomycetes</taxon>
        <taxon>Kitasatosporales</taxon>
        <taxon>Streptomycetaceae</taxon>
        <taxon>Streptomyces</taxon>
    </lineage>
</organism>
<gene>
    <name evidence="1" type="ORF">GCM10022403_032940</name>
</gene>
<dbReference type="Proteomes" id="UP001501009">
    <property type="component" value="Unassembled WGS sequence"/>
</dbReference>
<proteinExistence type="predicted"/>
<accession>A0ABP7HN76</accession>
<evidence type="ECO:0008006" key="3">
    <source>
        <dbReference type="Google" id="ProtNLM"/>
    </source>
</evidence>
<dbReference type="EMBL" id="BAABDE010000015">
    <property type="protein sequence ID" value="GAA3796513.1"/>
    <property type="molecule type" value="Genomic_DNA"/>
</dbReference>
<keyword evidence="2" id="KW-1185">Reference proteome</keyword>
<reference evidence="2" key="1">
    <citation type="journal article" date="2019" name="Int. J. Syst. Evol. Microbiol.">
        <title>The Global Catalogue of Microorganisms (GCM) 10K type strain sequencing project: providing services to taxonomists for standard genome sequencing and annotation.</title>
        <authorList>
            <consortium name="The Broad Institute Genomics Platform"/>
            <consortium name="The Broad Institute Genome Sequencing Center for Infectious Disease"/>
            <person name="Wu L."/>
            <person name="Ma J."/>
        </authorList>
    </citation>
    <scope>NUCLEOTIDE SEQUENCE [LARGE SCALE GENOMIC DNA]</scope>
    <source>
        <strain evidence="2">JCM 17138</strain>
    </source>
</reference>